<reference evidence="2 3" key="1">
    <citation type="submission" date="2018-06" db="EMBL/GenBank/DDBJ databases">
        <title>WGS assembly of Brassica rapa FPsc.</title>
        <authorList>
            <person name="Bowman J."/>
            <person name="Kohchi T."/>
            <person name="Yamato K."/>
            <person name="Jenkins J."/>
            <person name="Shu S."/>
            <person name="Ishizaki K."/>
            <person name="Yamaoka S."/>
            <person name="Nishihama R."/>
            <person name="Nakamura Y."/>
            <person name="Berger F."/>
            <person name="Adam C."/>
            <person name="Aki S."/>
            <person name="Althoff F."/>
            <person name="Araki T."/>
            <person name="Arteaga-Vazquez M."/>
            <person name="Balasubrmanian S."/>
            <person name="Bauer D."/>
            <person name="Boehm C."/>
            <person name="Briginshaw L."/>
            <person name="Caballero-Perez J."/>
            <person name="Catarino B."/>
            <person name="Chen F."/>
            <person name="Chiyoda S."/>
            <person name="Chovatia M."/>
            <person name="Davies K."/>
            <person name="Delmans M."/>
            <person name="Demura T."/>
            <person name="Dierschke T."/>
            <person name="Dolan L."/>
            <person name="Dorantes-Acosta A."/>
            <person name="Eklund D."/>
            <person name="Florent S."/>
            <person name="Flores-Sandoval E."/>
            <person name="Fujiyama A."/>
            <person name="Fukuzawa H."/>
            <person name="Galik B."/>
            <person name="Grimanelli D."/>
            <person name="Grimwood J."/>
            <person name="Grossniklaus U."/>
            <person name="Hamada T."/>
            <person name="Haseloff J."/>
            <person name="Hetherington A."/>
            <person name="Higo A."/>
            <person name="Hirakawa Y."/>
            <person name="Hundley H."/>
            <person name="Ikeda Y."/>
            <person name="Inoue K."/>
            <person name="Inoue S."/>
            <person name="Ishida S."/>
            <person name="Jia Q."/>
            <person name="Kakita M."/>
            <person name="Kanazawa T."/>
            <person name="Kawai Y."/>
            <person name="Kawashima T."/>
            <person name="Kennedy M."/>
            <person name="Kinose K."/>
            <person name="Kinoshita T."/>
            <person name="Kohara Y."/>
            <person name="Koide E."/>
            <person name="Komatsu K."/>
            <person name="Kopischke S."/>
            <person name="Kubo M."/>
            <person name="Kyozuka J."/>
            <person name="Lagercrantz U."/>
            <person name="Lin S."/>
            <person name="Lindquist E."/>
            <person name="Lipzen A."/>
            <person name="Lu C."/>
            <person name="Luna E."/>
            <person name="Martienssen R."/>
            <person name="Minamino N."/>
            <person name="Mizutani M."/>
            <person name="Mizutani M."/>
            <person name="Mochizuki N."/>
            <person name="Monte I."/>
            <person name="Mosher R."/>
            <person name="Nagasaki H."/>
            <person name="Nakagami H."/>
            <person name="Naramoto S."/>
            <person name="Nishitani K."/>
            <person name="Ohtani M."/>
            <person name="Okamoto T."/>
            <person name="Okumura M."/>
            <person name="Phillips J."/>
            <person name="Pollak B."/>
            <person name="Reinders A."/>
            <person name="Roevekamp M."/>
            <person name="Sano R."/>
            <person name="Sawa S."/>
            <person name="Schmid M."/>
            <person name="Shirakawa M."/>
            <person name="Solano R."/>
            <person name="Spunde A."/>
            <person name="Suetsugu N."/>
            <person name="Sugano S."/>
            <person name="Sugiyama A."/>
            <person name="Sun R."/>
            <person name="Suzuki Y."/>
            <person name="Takenaka M."/>
            <person name="Takezawa D."/>
            <person name="Tomogane H."/>
            <person name="Tsuzuki M."/>
            <person name="Ueda T."/>
            <person name="Umeda M."/>
            <person name="Ward J."/>
            <person name="Watanabe Y."/>
            <person name="Yazaki K."/>
            <person name="Yokoyama R."/>
            <person name="Yoshitake Y."/>
            <person name="Yotsui I."/>
            <person name="Zachgo S."/>
            <person name="Schmutz J."/>
        </authorList>
    </citation>
    <scope>NUCLEOTIDE SEQUENCE [LARGE SCALE GENOMIC DNA]</scope>
    <source>
        <strain evidence="3">cv. B-3</strain>
    </source>
</reference>
<dbReference type="EMBL" id="CM010632">
    <property type="protein sequence ID" value="RID64579.1"/>
    <property type="molecule type" value="Genomic_DNA"/>
</dbReference>
<evidence type="ECO:0000313" key="3">
    <source>
        <dbReference type="Proteomes" id="UP000264353"/>
    </source>
</evidence>
<evidence type="ECO:0000313" key="2">
    <source>
        <dbReference type="EMBL" id="RID64579.1"/>
    </source>
</evidence>
<protein>
    <submittedName>
        <fullName evidence="2">Uncharacterized protein</fullName>
    </submittedName>
</protein>
<feature type="transmembrane region" description="Helical" evidence="1">
    <location>
        <begin position="6"/>
        <end position="27"/>
    </location>
</feature>
<sequence length="83" mass="9382">MKFAFVIFLVFLFIITIILVGFVVMSIEATRLLSEEALQTMLQGESLPHGEEKFHFGRHCPKGCHVECNPDPFVVRCGCVCNH</sequence>
<gene>
    <name evidence="2" type="ORF">BRARA_E03505</name>
</gene>
<accession>A0A397ZG01</accession>
<keyword evidence="1" id="KW-0812">Transmembrane</keyword>
<keyword evidence="1" id="KW-1133">Transmembrane helix</keyword>
<evidence type="ECO:0000256" key="1">
    <source>
        <dbReference type="SAM" id="Phobius"/>
    </source>
</evidence>
<name>A0A397ZG01_BRACM</name>
<dbReference type="Proteomes" id="UP000264353">
    <property type="component" value="Chromosome A5"/>
</dbReference>
<organism evidence="2 3">
    <name type="scientific">Brassica campestris</name>
    <name type="common">Field mustard</name>
    <dbReference type="NCBI Taxonomy" id="3711"/>
    <lineage>
        <taxon>Eukaryota</taxon>
        <taxon>Viridiplantae</taxon>
        <taxon>Streptophyta</taxon>
        <taxon>Embryophyta</taxon>
        <taxon>Tracheophyta</taxon>
        <taxon>Spermatophyta</taxon>
        <taxon>Magnoliopsida</taxon>
        <taxon>eudicotyledons</taxon>
        <taxon>Gunneridae</taxon>
        <taxon>Pentapetalae</taxon>
        <taxon>rosids</taxon>
        <taxon>malvids</taxon>
        <taxon>Brassicales</taxon>
        <taxon>Brassicaceae</taxon>
        <taxon>Brassiceae</taxon>
        <taxon>Brassica</taxon>
    </lineage>
</organism>
<proteinExistence type="predicted"/>
<dbReference type="AlphaFoldDB" id="A0A397ZG01"/>
<keyword evidence="1" id="KW-0472">Membrane</keyword>